<reference evidence="3 4" key="1">
    <citation type="submission" date="2023-09" db="EMBL/GenBank/DDBJ databases">
        <authorList>
            <person name="Rey-Velasco X."/>
        </authorList>
    </citation>
    <scope>NUCLEOTIDE SEQUENCE [LARGE SCALE GENOMIC DNA]</scope>
    <source>
        <strain evidence="3 4">F394</strain>
    </source>
</reference>
<dbReference type="Proteomes" id="UP001267426">
    <property type="component" value="Unassembled WGS sequence"/>
</dbReference>
<evidence type="ECO:0000313" key="3">
    <source>
        <dbReference type="EMBL" id="MDT0632356.1"/>
    </source>
</evidence>
<dbReference type="InterPro" id="IPR001444">
    <property type="entry name" value="Flag_bb_rod_N"/>
</dbReference>
<dbReference type="Pfam" id="PF00460">
    <property type="entry name" value="Flg_bb_rod"/>
    <property type="match status" value="1"/>
</dbReference>
<feature type="region of interest" description="Disordered" evidence="1">
    <location>
        <begin position="49"/>
        <end position="71"/>
    </location>
</feature>
<dbReference type="InterPro" id="IPR019776">
    <property type="entry name" value="Flagellar_basal_body_rod_CS"/>
</dbReference>
<dbReference type="RefSeq" id="WP_311664171.1">
    <property type="nucleotide sequence ID" value="NZ_JAVRHT010000026.1"/>
</dbReference>
<dbReference type="PROSITE" id="PS00588">
    <property type="entry name" value="FLAGELLA_BB_ROD"/>
    <property type="match status" value="1"/>
</dbReference>
<keyword evidence="4" id="KW-1185">Reference proteome</keyword>
<keyword evidence="3" id="KW-0282">Flagellum</keyword>
<dbReference type="EMBL" id="JAVRHT010000026">
    <property type="protein sequence ID" value="MDT0632356.1"/>
    <property type="molecule type" value="Genomic_DNA"/>
</dbReference>
<comment type="caution">
    <text evidence="3">The sequence shown here is derived from an EMBL/GenBank/DDBJ whole genome shotgun (WGS) entry which is preliminary data.</text>
</comment>
<evidence type="ECO:0000259" key="2">
    <source>
        <dbReference type="Pfam" id="PF00460"/>
    </source>
</evidence>
<proteinExistence type="predicted"/>
<protein>
    <submittedName>
        <fullName evidence="3">Flagellar basal body protein</fullName>
    </submittedName>
</protein>
<evidence type="ECO:0000256" key="1">
    <source>
        <dbReference type="SAM" id="MobiDB-lite"/>
    </source>
</evidence>
<organism evidence="3 4">
    <name type="scientific">Rubrivirga litoralis</name>
    <dbReference type="NCBI Taxonomy" id="3075598"/>
    <lineage>
        <taxon>Bacteria</taxon>
        <taxon>Pseudomonadati</taxon>
        <taxon>Rhodothermota</taxon>
        <taxon>Rhodothermia</taxon>
        <taxon>Rhodothermales</taxon>
        <taxon>Rubricoccaceae</taxon>
        <taxon>Rubrivirga</taxon>
    </lineage>
</organism>
<keyword evidence="3" id="KW-0969">Cilium</keyword>
<evidence type="ECO:0000313" key="4">
    <source>
        <dbReference type="Proteomes" id="UP001267426"/>
    </source>
</evidence>
<accession>A0ABU3BSS7</accession>
<gene>
    <name evidence="3" type="ORF">RM540_11410</name>
</gene>
<feature type="domain" description="Flagellar basal body rod protein N-terminal" evidence="2">
    <location>
        <begin position="7"/>
        <end position="36"/>
    </location>
</feature>
<name>A0ABU3BSS7_9BACT</name>
<sequence>MDTPKFQILRQAMNAYALRTRALATNVSNLDTPGFQRVSVSFEDALQRARRGPGGVQDASALRVRAQTEDRPPLLEDEMMELADTQMRTQLATRALSEHFSLMRTSVTGRPE</sequence>
<keyword evidence="3" id="KW-0966">Cell projection</keyword>